<reference evidence="4" key="3">
    <citation type="submission" date="2018-08" db="UniProtKB">
        <authorList>
            <consortium name="EnsemblPlants"/>
        </authorList>
    </citation>
    <scope>IDENTIFICATION</scope>
    <source>
        <strain evidence="4">cv. Bd21</strain>
    </source>
</reference>
<dbReference type="EMBL" id="CM000884">
    <property type="protein sequence ID" value="PNT60526.1"/>
    <property type="molecule type" value="Genomic_DNA"/>
</dbReference>
<dbReference type="EnsemblPlants" id="PNT60528">
    <property type="protein sequence ID" value="PNT60528"/>
    <property type="gene ID" value="BRADI_5g01115v3"/>
</dbReference>
<evidence type="ECO:0000313" key="4">
    <source>
        <dbReference type="EnsemblPlants" id="PNT60524"/>
    </source>
</evidence>
<dbReference type="EnsemblPlants" id="PNT60527">
    <property type="protein sequence ID" value="PNT60527"/>
    <property type="gene ID" value="BRADI_5g01115v3"/>
</dbReference>
<dbReference type="EnsemblPlants" id="PNT60525">
    <property type="protein sequence ID" value="PNT60525"/>
    <property type="gene ID" value="BRADI_5g01115v3"/>
</dbReference>
<dbReference type="Gene3D" id="3.80.10.10">
    <property type="entry name" value="Ribonuclease Inhibitor"/>
    <property type="match status" value="1"/>
</dbReference>
<dbReference type="EMBL" id="CM000884">
    <property type="protein sequence ID" value="PNT60525.1"/>
    <property type="molecule type" value="Genomic_DNA"/>
</dbReference>
<dbReference type="InterPro" id="IPR032675">
    <property type="entry name" value="LRR_dom_sf"/>
</dbReference>
<evidence type="ECO:0000313" key="5">
    <source>
        <dbReference type="Proteomes" id="UP000008810"/>
    </source>
</evidence>
<dbReference type="Gramene" id="PNT60528">
    <property type="protein sequence ID" value="PNT60528"/>
    <property type="gene ID" value="BRADI_5g01115v3"/>
</dbReference>
<reference evidence="3 4" key="1">
    <citation type="journal article" date="2010" name="Nature">
        <title>Genome sequencing and analysis of the model grass Brachypodium distachyon.</title>
        <authorList>
            <consortium name="International Brachypodium Initiative"/>
        </authorList>
    </citation>
    <scope>NUCLEOTIDE SEQUENCE [LARGE SCALE GENOMIC DNA]</scope>
    <source>
        <strain evidence="3 4">Bd21</strain>
    </source>
</reference>
<sequence>MKQNNSSVSLEGKINHLDSPCFSLLARMSTLHIIKCSKMKVKPSFPSSLESLVLASSNMQLLLSPGSPDPLDAVATGFCSASTSNALMLPFLKVLRLVRMMVPSSDWVMLQQLTALRSLEISSCNDLTRLPESMQNFASLQQLMIWNCASLWILPEWIGKLGSLQMIDIRRCTGLTSLPQSMVHLNSLQYLTIGYCDALQLPEWLGKLQSLRSLDVWGLP</sequence>
<gene>
    <name evidence="3" type="ORF">BRADI_5g01115v3</name>
</gene>
<dbReference type="EnsemblPlants" id="PNT60524">
    <property type="protein sequence ID" value="PNT60524"/>
    <property type="gene ID" value="BRADI_5g01115v3"/>
</dbReference>
<keyword evidence="5" id="KW-1185">Reference proteome</keyword>
<evidence type="ECO:0000313" key="3">
    <source>
        <dbReference type="EMBL" id="PNT60524.1"/>
    </source>
</evidence>
<dbReference type="Gramene" id="PNT60527">
    <property type="protein sequence ID" value="PNT60527"/>
    <property type="gene ID" value="BRADI_5g01115v3"/>
</dbReference>
<accession>A0A2K2CES7</accession>
<dbReference type="SUPFAM" id="SSF52047">
    <property type="entry name" value="RNI-like"/>
    <property type="match status" value="1"/>
</dbReference>
<dbReference type="EMBL" id="CM000884">
    <property type="protein sequence ID" value="PNT60524.1"/>
    <property type="molecule type" value="Genomic_DNA"/>
</dbReference>
<evidence type="ECO:0000256" key="1">
    <source>
        <dbReference type="ARBA" id="ARBA00022737"/>
    </source>
</evidence>
<dbReference type="EnsemblPlants" id="PNT60526">
    <property type="protein sequence ID" value="PNT60526"/>
    <property type="gene ID" value="BRADI_5g01115v3"/>
</dbReference>
<name>A0A2K2CES7_BRADI</name>
<keyword evidence="1" id="KW-0677">Repeat</keyword>
<dbReference type="Gramene" id="PNT60525">
    <property type="protein sequence ID" value="PNT60525"/>
    <property type="gene ID" value="BRADI_5g01115v3"/>
</dbReference>
<dbReference type="ExpressionAtlas" id="A0A2K2CES7">
    <property type="expression patterns" value="baseline and differential"/>
</dbReference>
<organism evidence="3">
    <name type="scientific">Brachypodium distachyon</name>
    <name type="common">Purple false brome</name>
    <name type="synonym">Trachynia distachya</name>
    <dbReference type="NCBI Taxonomy" id="15368"/>
    <lineage>
        <taxon>Eukaryota</taxon>
        <taxon>Viridiplantae</taxon>
        <taxon>Streptophyta</taxon>
        <taxon>Embryophyta</taxon>
        <taxon>Tracheophyta</taxon>
        <taxon>Spermatophyta</taxon>
        <taxon>Magnoliopsida</taxon>
        <taxon>Liliopsida</taxon>
        <taxon>Poales</taxon>
        <taxon>Poaceae</taxon>
        <taxon>BOP clade</taxon>
        <taxon>Pooideae</taxon>
        <taxon>Stipodae</taxon>
        <taxon>Brachypodieae</taxon>
        <taxon>Brachypodium</taxon>
    </lineage>
</organism>
<dbReference type="PANTHER" id="PTHR36766:SF30">
    <property type="entry name" value="TIR-NBS TYPE DISEASE RESISTANCE PROTEIN-RELATED"/>
    <property type="match status" value="1"/>
</dbReference>
<dbReference type="EMBL" id="CM000884">
    <property type="protein sequence ID" value="PNT60528.1"/>
    <property type="molecule type" value="Genomic_DNA"/>
</dbReference>
<dbReference type="EMBL" id="CM000884">
    <property type="protein sequence ID" value="PNT60527.1"/>
    <property type="molecule type" value="Genomic_DNA"/>
</dbReference>
<evidence type="ECO:0000259" key="2">
    <source>
        <dbReference type="Pfam" id="PF23598"/>
    </source>
</evidence>
<dbReference type="Gramene" id="PNT60526">
    <property type="protein sequence ID" value="PNT60526"/>
    <property type="gene ID" value="BRADI_5g01115v3"/>
</dbReference>
<feature type="domain" description="Disease resistance R13L4/SHOC-2-like LRR" evidence="2">
    <location>
        <begin position="154"/>
        <end position="217"/>
    </location>
</feature>
<protein>
    <recommendedName>
        <fullName evidence="2">Disease resistance R13L4/SHOC-2-like LRR domain-containing protein</fullName>
    </recommendedName>
</protein>
<dbReference type="Gramene" id="PNT60524">
    <property type="protein sequence ID" value="PNT60524"/>
    <property type="gene ID" value="BRADI_5g01115v3"/>
</dbReference>
<reference evidence="3" key="2">
    <citation type="submission" date="2017-06" db="EMBL/GenBank/DDBJ databases">
        <title>WGS assembly of Brachypodium distachyon.</title>
        <authorList>
            <consortium name="The International Brachypodium Initiative"/>
            <person name="Lucas S."/>
            <person name="Harmon-Smith M."/>
            <person name="Lail K."/>
            <person name="Tice H."/>
            <person name="Grimwood J."/>
            <person name="Bruce D."/>
            <person name="Barry K."/>
            <person name="Shu S."/>
            <person name="Lindquist E."/>
            <person name="Wang M."/>
            <person name="Pitluck S."/>
            <person name="Vogel J.P."/>
            <person name="Garvin D.F."/>
            <person name="Mockler T.C."/>
            <person name="Schmutz J."/>
            <person name="Rokhsar D."/>
            <person name="Bevan M.W."/>
        </authorList>
    </citation>
    <scope>NUCLEOTIDE SEQUENCE</scope>
    <source>
        <strain evidence="3">Bd21</strain>
    </source>
</reference>
<dbReference type="InParanoid" id="A0A2K2CES7"/>
<dbReference type="Proteomes" id="UP000008810">
    <property type="component" value="Chromosome 5"/>
</dbReference>
<proteinExistence type="predicted"/>
<dbReference type="InterPro" id="IPR055414">
    <property type="entry name" value="LRR_R13L4/SHOC2-like"/>
</dbReference>
<dbReference type="AlphaFoldDB" id="A0A2K2CES7"/>
<dbReference type="Pfam" id="PF23598">
    <property type="entry name" value="LRR_14"/>
    <property type="match status" value="1"/>
</dbReference>
<dbReference type="PANTHER" id="PTHR36766">
    <property type="entry name" value="PLANT BROAD-SPECTRUM MILDEW RESISTANCE PROTEIN RPW8"/>
    <property type="match status" value="1"/>
</dbReference>